<keyword evidence="2" id="KW-0342">GTP-binding</keyword>
<dbReference type="SMART" id="SM00176">
    <property type="entry name" value="RAN"/>
    <property type="match status" value="1"/>
</dbReference>
<name>A0ABQ9YHF3_9EUKA</name>
<feature type="compositionally biased region" description="Basic and acidic residues" evidence="3">
    <location>
        <begin position="195"/>
        <end position="206"/>
    </location>
</feature>
<gene>
    <name evidence="4" type="ORF">BLNAU_1722</name>
</gene>
<reference evidence="4 5" key="1">
    <citation type="journal article" date="2022" name="bioRxiv">
        <title>Genomics of Preaxostyla Flagellates Illuminates Evolutionary Transitions and the Path Towards Mitochondrial Loss.</title>
        <authorList>
            <person name="Novak L.V.F."/>
            <person name="Treitli S.C."/>
            <person name="Pyrih J."/>
            <person name="Halakuc P."/>
            <person name="Pipaliya S.V."/>
            <person name="Vacek V."/>
            <person name="Brzon O."/>
            <person name="Soukal P."/>
            <person name="Eme L."/>
            <person name="Dacks J.B."/>
            <person name="Karnkowska A."/>
            <person name="Elias M."/>
            <person name="Hampl V."/>
        </authorList>
    </citation>
    <scope>NUCLEOTIDE SEQUENCE [LARGE SCALE GENOMIC DNA]</scope>
    <source>
        <strain evidence="4">NAU3</strain>
        <tissue evidence="4">Gut</tissue>
    </source>
</reference>
<feature type="compositionally biased region" description="Polar residues" evidence="3">
    <location>
        <begin position="169"/>
        <end position="180"/>
    </location>
</feature>
<dbReference type="Proteomes" id="UP001281761">
    <property type="component" value="Unassembled WGS sequence"/>
</dbReference>
<dbReference type="InterPro" id="IPR001806">
    <property type="entry name" value="Small_GTPase"/>
</dbReference>
<keyword evidence="5" id="KW-1185">Reference proteome</keyword>
<dbReference type="InterPro" id="IPR005225">
    <property type="entry name" value="Small_GTP-bd"/>
</dbReference>
<accession>A0ABQ9YHF3</accession>
<dbReference type="PROSITE" id="PS51421">
    <property type="entry name" value="RAS"/>
    <property type="match status" value="1"/>
</dbReference>
<evidence type="ECO:0000313" key="5">
    <source>
        <dbReference type="Proteomes" id="UP001281761"/>
    </source>
</evidence>
<protein>
    <submittedName>
        <fullName evidence="4">GTP-binding protein YPT6</fullName>
    </submittedName>
</protein>
<dbReference type="Gene3D" id="3.40.50.300">
    <property type="entry name" value="P-loop containing nucleotide triphosphate hydrolases"/>
    <property type="match status" value="1"/>
</dbReference>
<dbReference type="Pfam" id="PF00071">
    <property type="entry name" value="Ras"/>
    <property type="match status" value="1"/>
</dbReference>
<organism evidence="4 5">
    <name type="scientific">Blattamonas nauphoetae</name>
    <dbReference type="NCBI Taxonomy" id="2049346"/>
    <lineage>
        <taxon>Eukaryota</taxon>
        <taxon>Metamonada</taxon>
        <taxon>Preaxostyla</taxon>
        <taxon>Oxymonadida</taxon>
        <taxon>Blattamonas</taxon>
    </lineage>
</organism>
<dbReference type="EMBL" id="JARBJD010000007">
    <property type="protein sequence ID" value="KAK2963189.1"/>
    <property type="molecule type" value="Genomic_DNA"/>
</dbReference>
<dbReference type="SMART" id="SM00173">
    <property type="entry name" value="RAS"/>
    <property type="match status" value="1"/>
</dbReference>
<comment type="caution">
    <text evidence="4">The sequence shown here is derived from an EMBL/GenBank/DDBJ whole genome shotgun (WGS) entry which is preliminary data.</text>
</comment>
<dbReference type="InterPro" id="IPR050227">
    <property type="entry name" value="Rab"/>
</dbReference>
<dbReference type="PROSITE" id="PS51419">
    <property type="entry name" value="RAB"/>
    <property type="match status" value="1"/>
</dbReference>
<evidence type="ECO:0000256" key="1">
    <source>
        <dbReference type="ARBA" id="ARBA00022741"/>
    </source>
</evidence>
<evidence type="ECO:0000313" key="4">
    <source>
        <dbReference type="EMBL" id="KAK2963189.1"/>
    </source>
</evidence>
<dbReference type="SMART" id="SM00174">
    <property type="entry name" value="RHO"/>
    <property type="match status" value="1"/>
</dbReference>
<feature type="region of interest" description="Disordered" evidence="3">
    <location>
        <begin position="169"/>
        <end position="206"/>
    </location>
</feature>
<dbReference type="SUPFAM" id="SSF52540">
    <property type="entry name" value="P-loop containing nucleoside triphosphate hydrolases"/>
    <property type="match status" value="1"/>
</dbReference>
<dbReference type="SMART" id="SM00175">
    <property type="entry name" value="RAB"/>
    <property type="match status" value="1"/>
</dbReference>
<dbReference type="InterPro" id="IPR027417">
    <property type="entry name" value="P-loop_NTPase"/>
</dbReference>
<keyword evidence="1" id="KW-0547">Nucleotide-binding</keyword>
<dbReference type="CDD" id="cd01861">
    <property type="entry name" value="Rab6"/>
    <property type="match status" value="1"/>
</dbReference>
<dbReference type="NCBIfam" id="TIGR00231">
    <property type="entry name" value="small_GTP"/>
    <property type="match status" value="1"/>
</dbReference>
<dbReference type="PANTHER" id="PTHR47977">
    <property type="entry name" value="RAS-RELATED PROTEIN RAB"/>
    <property type="match status" value="1"/>
</dbReference>
<evidence type="ECO:0000256" key="3">
    <source>
        <dbReference type="SAM" id="MobiDB-lite"/>
    </source>
</evidence>
<dbReference type="PROSITE" id="PS51420">
    <property type="entry name" value="RHO"/>
    <property type="match status" value="1"/>
</dbReference>
<proteinExistence type="predicted"/>
<evidence type="ECO:0000256" key="2">
    <source>
        <dbReference type="ARBA" id="ARBA00023134"/>
    </source>
</evidence>
<sequence length="206" mass="22908">MSQLSKFKIVFLGDPSVGKTSILARFINDTFEDHYQPTIGIDFLSKTIYLDDQTVRLQLWDTAGQERFRALIPGYLRDSSAAIVVYDITSRQSFEHIEGWVNDVRSERGEEAVIMIVGNKADMSESRQVQTEEAEEKAQKLGCLFSEASAKAGYNVKSLFRKVALTLPSANQNNRDNPQQLEPDAPPSSGLVNPSEKKQEGKGCGC</sequence>
<dbReference type="PRINTS" id="PR00449">
    <property type="entry name" value="RASTRNSFRMNG"/>
</dbReference>